<evidence type="ECO:0008006" key="3">
    <source>
        <dbReference type="Google" id="ProtNLM"/>
    </source>
</evidence>
<organism evidence="2">
    <name type="scientific">Tanacetum cinerariifolium</name>
    <name type="common">Dalmatian daisy</name>
    <name type="synonym">Chrysanthemum cinerariifolium</name>
    <dbReference type="NCBI Taxonomy" id="118510"/>
    <lineage>
        <taxon>Eukaryota</taxon>
        <taxon>Viridiplantae</taxon>
        <taxon>Streptophyta</taxon>
        <taxon>Embryophyta</taxon>
        <taxon>Tracheophyta</taxon>
        <taxon>Spermatophyta</taxon>
        <taxon>Magnoliopsida</taxon>
        <taxon>eudicotyledons</taxon>
        <taxon>Gunneridae</taxon>
        <taxon>Pentapetalae</taxon>
        <taxon>asterids</taxon>
        <taxon>campanulids</taxon>
        <taxon>Asterales</taxon>
        <taxon>Asteraceae</taxon>
        <taxon>Asteroideae</taxon>
        <taxon>Anthemideae</taxon>
        <taxon>Anthemidinae</taxon>
        <taxon>Tanacetum</taxon>
    </lineage>
</organism>
<proteinExistence type="predicted"/>
<dbReference type="EMBL" id="BKCJ010001606">
    <property type="protein sequence ID" value="GEU42710.1"/>
    <property type="molecule type" value="Genomic_DNA"/>
</dbReference>
<reference evidence="2" key="1">
    <citation type="journal article" date="2019" name="Sci. Rep.">
        <title>Draft genome of Tanacetum cinerariifolium, the natural source of mosquito coil.</title>
        <authorList>
            <person name="Yamashiro T."/>
            <person name="Shiraishi A."/>
            <person name="Satake H."/>
            <person name="Nakayama K."/>
        </authorList>
    </citation>
    <scope>NUCLEOTIDE SEQUENCE</scope>
</reference>
<evidence type="ECO:0000313" key="2">
    <source>
        <dbReference type="EMBL" id="GEU42710.1"/>
    </source>
</evidence>
<feature type="region of interest" description="Disordered" evidence="1">
    <location>
        <begin position="122"/>
        <end position="148"/>
    </location>
</feature>
<protein>
    <recommendedName>
        <fullName evidence="3">Reverse transcriptase domain-containing protein</fullName>
    </recommendedName>
</protein>
<comment type="caution">
    <text evidence="2">The sequence shown here is derived from an EMBL/GenBank/DDBJ whole genome shotgun (WGS) entry which is preliminary data.</text>
</comment>
<dbReference type="AlphaFoldDB" id="A0A6L2K1G0"/>
<name>A0A6L2K1G0_TANCI</name>
<feature type="region of interest" description="Disordered" evidence="1">
    <location>
        <begin position="31"/>
        <end position="50"/>
    </location>
</feature>
<sequence>MSSSNYPFVVPSDFDIDDAFYSTNTPDYTPASPDYFPASSGNTSPDPSNDLTKDLLASLAFSPFHDDPYMKVMQAYDVTNNELPIPQQAPIAPLTILQPSLMLSPSLNSRDFFRPEEILPPKKRARGRSSSSTSAYLKMPPKRTSTSAAPAMTQAAIKKLIADSVVATLETQAATMTNTKKGAVGLIRWFERTELVFSRRNCAEENNVTFATGTLTDDALNCKIKGPATGSNLQPVSVTCHAYGEKGHYNYQCSKANNNAHGRTHLLRDKNAHRDPYVVTVLDLEAKVPKNEDTVLKIGNSLQRMFMLGPKPMSFYDSKLKHGLGYANPYTLKKAISQNPKLCNASCLDDSKIHMNVRDTEDILEDATKSQIKLKNKMKDPIAI</sequence>
<gene>
    <name evidence="2" type="ORF">Tci_014688</name>
</gene>
<accession>A0A6L2K1G0</accession>
<evidence type="ECO:0000256" key="1">
    <source>
        <dbReference type="SAM" id="MobiDB-lite"/>
    </source>
</evidence>
<feature type="compositionally biased region" description="Polar residues" evidence="1">
    <location>
        <begin position="39"/>
        <end position="50"/>
    </location>
</feature>